<evidence type="ECO:0000256" key="4">
    <source>
        <dbReference type="ARBA" id="ARBA00022827"/>
    </source>
</evidence>
<feature type="binding site" evidence="5">
    <location>
        <position position="266"/>
    </location>
    <ligand>
        <name>FAD</name>
        <dbReference type="ChEBI" id="CHEBI:57692"/>
    </ligand>
</feature>
<comment type="cofactor">
    <cofactor evidence="1 5">
        <name>FAD</name>
        <dbReference type="ChEBI" id="CHEBI:57692"/>
    </cofactor>
</comment>
<dbReference type="AlphaFoldDB" id="A0AAN7V6N3"/>
<dbReference type="GO" id="GO:0016614">
    <property type="term" value="F:oxidoreductase activity, acting on CH-OH group of donors"/>
    <property type="evidence" value="ECO:0007669"/>
    <property type="project" value="InterPro"/>
</dbReference>
<proteinExistence type="inferred from homology"/>
<keyword evidence="4 5" id="KW-0274">FAD</keyword>
<evidence type="ECO:0000256" key="1">
    <source>
        <dbReference type="ARBA" id="ARBA00001974"/>
    </source>
</evidence>
<organism evidence="9 10">
    <name type="scientific">Pyrocoelia pectoralis</name>
    <dbReference type="NCBI Taxonomy" id="417401"/>
    <lineage>
        <taxon>Eukaryota</taxon>
        <taxon>Metazoa</taxon>
        <taxon>Ecdysozoa</taxon>
        <taxon>Arthropoda</taxon>
        <taxon>Hexapoda</taxon>
        <taxon>Insecta</taxon>
        <taxon>Pterygota</taxon>
        <taxon>Neoptera</taxon>
        <taxon>Endopterygota</taxon>
        <taxon>Coleoptera</taxon>
        <taxon>Polyphaga</taxon>
        <taxon>Elateriformia</taxon>
        <taxon>Elateroidea</taxon>
        <taxon>Lampyridae</taxon>
        <taxon>Lampyrinae</taxon>
        <taxon>Pyrocoelia</taxon>
    </lineage>
</organism>
<evidence type="ECO:0000259" key="7">
    <source>
        <dbReference type="PROSITE" id="PS00623"/>
    </source>
</evidence>
<dbReference type="Gene3D" id="3.30.560.10">
    <property type="entry name" value="Glucose Oxidase, domain 3"/>
    <property type="match status" value="1"/>
</dbReference>
<dbReference type="GO" id="GO:0050660">
    <property type="term" value="F:flavin adenine dinucleotide binding"/>
    <property type="evidence" value="ECO:0007669"/>
    <property type="project" value="InterPro"/>
</dbReference>
<dbReference type="Gene3D" id="3.50.50.60">
    <property type="entry name" value="FAD/NAD(P)-binding domain"/>
    <property type="match status" value="1"/>
</dbReference>
<keyword evidence="3 6" id="KW-0285">Flavoprotein</keyword>
<gene>
    <name evidence="9" type="ORF">RI129_012604</name>
</gene>
<sequence>MEFGTDCSARWDGSASHIFSTVINTLFASQCLLSPLNLYPSDYGPHLKDGDEFDFIVVGAGSAGSIVANRLSENAKWKILLLEAGGYPSPASDIPATFFDRIKTEEDWGYDIEPMETACLGLRNQTCYYPRGKVLGGSSSINGMFYIRGHRWDFDSWAADGNTGWDYDSILTYYKRFEDLHGIEHDTYGKGGDLKMSHYISEPSLRQSMINAYQELGYGDYSIEKPIGYTNTYLTISEGTRFSSAKAFLSKARERKNLYVAVNAQVGKVVVERNSMVTGVEVRLNGRNLKLKVGKEVILSAGSVNSPQILMNSGIGPEDHLREMGIKVTNNLKVGKNLQDHIYFNGLSYSTLEDLLPPKTADDIIDDFYQYLRHRTGPLSQTSVPNTVSFIATDDNSKYPTAEIYYLALYKNDLNGGLQVLQRAFNLPDEAIEVQNKNNKNMDTLMFFPSLIDPKSVGQILLRSSDPYDKPKIFTNYFSDEKGEDLQNFLQAIRFCQNVTYTKALASYKPQAIYLDLPNCRQFEPNSDDYWKCAFQNIATSIYHPVGTCKMGPKSDPDAVVNPRLQVHGMQGIRVIDASIMPKIISCNTNGATVMIGEKGAAMIKEDWDKNREEL</sequence>
<dbReference type="InterPro" id="IPR007867">
    <property type="entry name" value="GMC_OxRtase_C"/>
</dbReference>
<feature type="domain" description="Glucose-methanol-choline oxidoreductase N-terminal" evidence="8">
    <location>
        <begin position="302"/>
        <end position="316"/>
    </location>
</feature>
<dbReference type="PROSITE" id="PS00623">
    <property type="entry name" value="GMC_OXRED_1"/>
    <property type="match status" value="1"/>
</dbReference>
<dbReference type="Proteomes" id="UP001329430">
    <property type="component" value="Chromosome 10"/>
</dbReference>
<dbReference type="PROSITE" id="PS00624">
    <property type="entry name" value="GMC_OXRED_2"/>
    <property type="match status" value="1"/>
</dbReference>
<evidence type="ECO:0000259" key="8">
    <source>
        <dbReference type="PROSITE" id="PS00624"/>
    </source>
</evidence>
<dbReference type="Pfam" id="PF00732">
    <property type="entry name" value="GMC_oxred_N"/>
    <property type="match status" value="1"/>
</dbReference>
<dbReference type="InterPro" id="IPR036188">
    <property type="entry name" value="FAD/NAD-bd_sf"/>
</dbReference>
<dbReference type="SUPFAM" id="SSF51905">
    <property type="entry name" value="FAD/NAD(P)-binding domain"/>
    <property type="match status" value="1"/>
</dbReference>
<dbReference type="SUPFAM" id="SSF54373">
    <property type="entry name" value="FAD-linked reductases, C-terminal domain"/>
    <property type="match status" value="1"/>
</dbReference>
<dbReference type="PANTHER" id="PTHR11552">
    <property type="entry name" value="GLUCOSE-METHANOL-CHOLINE GMC OXIDOREDUCTASE"/>
    <property type="match status" value="1"/>
</dbReference>
<evidence type="ECO:0000256" key="6">
    <source>
        <dbReference type="RuleBase" id="RU003968"/>
    </source>
</evidence>
<evidence type="ECO:0000256" key="3">
    <source>
        <dbReference type="ARBA" id="ARBA00022630"/>
    </source>
</evidence>
<dbReference type="PIRSF" id="PIRSF000137">
    <property type="entry name" value="Alcohol_oxidase"/>
    <property type="match status" value="1"/>
</dbReference>
<protein>
    <recommendedName>
        <fullName evidence="7 8">Glucose-methanol-choline oxidoreductase N-terminal domain-containing protein</fullName>
    </recommendedName>
</protein>
<dbReference type="InterPro" id="IPR000172">
    <property type="entry name" value="GMC_OxRdtase_N"/>
</dbReference>
<feature type="domain" description="Glucose-methanol-choline oxidoreductase N-terminal" evidence="7">
    <location>
        <begin position="132"/>
        <end position="155"/>
    </location>
</feature>
<feature type="binding site" evidence="5">
    <location>
        <position position="134"/>
    </location>
    <ligand>
        <name>FAD</name>
        <dbReference type="ChEBI" id="CHEBI:57692"/>
    </ligand>
</feature>
<keyword evidence="10" id="KW-1185">Reference proteome</keyword>
<name>A0AAN7V6N3_9COLE</name>
<accession>A0AAN7V6N3</accession>
<evidence type="ECO:0000313" key="10">
    <source>
        <dbReference type="Proteomes" id="UP001329430"/>
    </source>
</evidence>
<comment type="caution">
    <text evidence="9">The sequence shown here is derived from an EMBL/GenBank/DDBJ whole genome shotgun (WGS) entry which is preliminary data.</text>
</comment>
<dbReference type="EMBL" id="JAVRBK010000010">
    <property type="protein sequence ID" value="KAK5638309.1"/>
    <property type="molecule type" value="Genomic_DNA"/>
</dbReference>
<dbReference type="InterPro" id="IPR012132">
    <property type="entry name" value="GMC_OxRdtase"/>
</dbReference>
<reference evidence="9 10" key="1">
    <citation type="journal article" date="2024" name="Insects">
        <title>An Improved Chromosome-Level Genome Assembly of the Firefly Pyrocoelia pectoralis.</title>
        <authorList>
            <person name="Fu X."/>
            <person name="Meyer-Rochow V.B."/>
            <person name="Ballantyne L."/>
            <person name="Zhu X."/>
        </authorList>
    </citation>
    <scope>NUCLEOTIDE SEQUENCE [LARGE SCALE GENOMIC DNA]</scope>
    <source>
        <strain evidence="9">XCY_ONT2</strain>
    </source>
</reference>
<comment type="similarity">
    <text evidence="2 6">Belongs to the GMC oxidoreductase family.</text>
</comment>
<evidence type="ECO:0000256" key="5">
    <source>
        <dbReference type="PIRSR" id="PIRSR000137-2"/>
    </source>
</evidence>
<dbReference type="Pfam" id="PF05199">
    <property type="entry name" value="GMC_oxred_C"/>
    <property type="match status" value="1"/>
</dbReference>
<evidence type="ECO:0000256" key="2">
    <source>
        <dbReference type="ARBA" id="ARBA00010790"/>
    </source>
</evidence>
<dbReference type="PANTHER" id="PTHR11552:SF147">
    <property type="entry name" value="CHOLINE DEHYDROGENASE, MITOCHONDRIAL"/>
    <property type="match status" value="1"/>
</dbReference>
<evidence type="ECO:0000313" key="9">
    <source>
        <dbReference type="EMBL" id="KAK5638309.1"/>
    </source>
</evidence>